<dbReference type="InParanoid" id="C5KYE7"/>
<keyword evidence="2" id="KW-1185">Reference proteome</keyword>
<protein>
    <submittedName>
        <fullName evidence="1">Uncharacterized protein</fullName>
    </submittedName>
</protein>
<feature type="non-terminal residue" evidence="1">
    <location>
        <position position="1"/>
    </location>
</feature>
<evidence type="ECO:0000313" key="1">
    <source>
        <dbReference type="EMBL" id="EER10524.1"/>
    </source>
</evidence>
<dbReference type="AlphaFoldDB" id="C5KYE7"/>
<proteinExistence type="predicted"/>
<dbReference type="EMBL" id="GG677382">
    <property type="protein sequence ID" value="EER10524.1"/>
    <property type="molecule type" value="Genomic_DNA"/>
</dbReference>
<evidence type="ECO:0000313" key="2">
    <source>
        <dbReference type="Proteomes" id="UP000007800"/>
    </source>
</evidence>
<gene>
    <name evidence="1" type="ORF">Pmar_PMAR005859</name>
</gene>
<dbReference type="RefSeq" id="XP_002778729.1">
    <property type="nucleotide sequence ID" value="XM_002778683.1"/>
</dbReference>
<organism evidence="2">
    <name type="scientific">Perkinsus marinus (strain ATCC 50983 / TXsc)</name>
    <dbReference type="NCBI Taxonomy" id="423536"/>
    <lineage>
        <taxon>Eukaryota</taxon>
        <taxon>Sar</taxon>
        <taxon>Alveolata</taxon>
        <taxon>Perkinsozoa</taxon>
        <taxon>Perkinsea</taxon>
        <taxon>Perkinsida</taxon>
        <taxon>Perkinsidae</taxon>
        <taxon>Perkinsus</taxon>
    </lineage>
</organism>
<accession>C5KYE7</accession>
<dbReference type="GeneID" id="9038559"/>
<dbReference type="OrthoDB" id="425386at2759"/>
<sequence>VTSITRACPNSDRSVRCDSLPSMDSRDRVVRYNEGLLRLEKSSKTAALQRLLHVQDLRYETFLSKLDDDNTINSMISHTAPPTGVAHTLMRQKRLRACRTRNEAFVSQKSARRY</sequence>
<reference evidence="1 2" key="1">
    <citation type="submission" date="2008-07" db="EMBL/GenBank/DDBJ databases">
        <authorList>
            <person name="El-Sayed N."/>
            <person name="Caler E."/>
            <person name="Inman J."/>
            <person name="Amedeo P."/>
            <person name="Hass B."/>
            <person name="Wortman J."/>
        </authorList>
    </citation>
    <scope>NUCLEOTIDE SEQUENCE [LARGE SCALE GENOMIC DNA]</scope>
    <source>
        <strain evidence="2">ATCC 50983 / TXsc</strain>
    </source>
</reference>
<dbReference type="Proteomes" id="UP000007800">
    <property type="component" value="Unassembled WGS sequence"/>
</dbReference>
<name>C5KYE7_PERM5</name>